<gene>
    <name evidence="2" type="ORF">A2738_02760</name>
</gene>
<evidence type="ECO:0000259" key="1">
    <source>
        <dbReference type="Pfam" id="PF01471"/>
    </source>
</evidence>
<evidence type="ECO:0000313" key="3">
    <source>
        <dbReference type="Proteomes" id="UP000178235"/>
    </source>
</evidence>
<dbReference type="InterPro" id="IPR002477">
    <property type="entry name" value="Peptidoglycan-bd-like"/>
</dbReference>
<organism evidence="2 3">
    <name type="scientific">Candidatus Nomurabacteria bacterium RIFCSPHIGHO2_01_FULL_42_15</name>
    <dbReference type="NCBI Taxonomy" id="1801742"/>
    <lineage>
        <taxon>Bacteria</taxon>
        <taxon>Candidatus Nomuraibacteriota</taxon>
    </lineage>
</organism>
<proteinExistence type="predicted"/>
<dbReference type="EMBL" id="MFTS01000005">
    <property type="protein sequence ID" value="OGI68082.1"/>
    <property type="molecule type" value="Genomic_DNA"/>
</dbReference>
<comment type="caution">
    <text evidence="2">The sequence shown here is derived from an EMBL/GenBank/DDBJ whole genome shotgun (WGS) entry which is preliminary data.</text>
</comment>
<dbReference type="Pfam" id="PF01471">
    <property type="entry name" value="PG_binding_1"/>
    <property type="match status" value="1"/>
</dbReference>
<reference evidence="2 3" key="1">
    <citation type="journal article" date="2016" name="Nat. Commun.">
        <title>Thousands of microbial genomes shed light on interconnected biogeochemical processes in an aquifer system.</title>
        <authorList>
            <person name="Anantharaman K."/>
            <person name="Brown C.T."/>
            <person name="Hug L.A."/>
            <person name="Sharon I."/>
            <person name="Castelle C.J."/>
            <person name="Probst A.J."/>
            <person name="Thomas B.C."/>
            <person name="Singh A."/>
            <person name="Wilkins M.J."/>
            <person name="Karaoz U."/>
            <person name="Brodie E.L."/>
            <person name="Williams K.H."/>
            <person name="Hubbard S.S."/>
            <person name="Banfield J.F."/>
        </authorList>
    </citation>
    <scope>NUCLEOTIDE SEQUENCE [LARGE SCALE GENOMIC DNA]</scope>
</reference>
<dbReference type="InterPro" id="IPR036365">
    <property type="entry name" value="PGBD-like_sf"/>
</dbReference>
<dbReference type="Gene3D" id="1.10.101.10">
    <property type="entry name" value="PGBD-like superfamily/PGBD"/>
    <property type="match status" value="1"/>
</dbReference>
<accession>A0A1F6VEQ0</accession>
<protein>
    <recommendedName>
        <fullName evidence="1">Peptidoglycan binding-like domain-containing protein</fullName>
    </recommendedName>
</protein>
<dbReference type="Proteomes" id="UP000178235">
    <property type="component" value="Unassembled WGS sequence"/>
</dbReference>
<dbReference type="AlphaFoldDB" id="A0A1F6VEQ0"/>
<name>A0A1F6VEQ0_9BACT</name>
<sequence length="419" mass="45560">MRLFHFFILFFSLFFLQTVFVTEVSGDCTIVDTLRVGSKGLQVQCLQEKVGVVADGSFGPLTKNAVIIFQLNNSLVADGIVGPLSRFVLHGVLANGSIYPTGCVSSIGYSPITGAKCDGSPKPQTDQASLSIPSPDYVPVSQVQPPKVFSVYPEKVRSGNTVKIYGENFSFNRNTVLLQYGQIEARFEDLPSSDGKVISFVFQPPEVKTMNKEELLNLPSTLLNQILDPVQAVGGSIDDIVAPYRDMKNEDDLRKMLNDNGHNFDELYEKFWVTIENGYGSGSSQAPILSGLRKLSFGSDLTSSENKNFLAMLHSIFDVFTPQKAYAQTPEGGTNTGIVTRCTCGDGYLTIMTDFSSNQGSGFYWWSSGYKPIVGDPRIAGPQLGFFTKNAGTCSIGVRPYCGDVTANVASPVWGEAPK</sequence>
<evidence type="ECO:0000313" key="2">
    <source>
        <dbReference type="EMBL" id="OGI68082.1"/>
    </source>
</evidence>
<dbReference type="InterPro" id="IPR036366">
    <property type="entry name" value="PGBDSf"/>
</dbReference>
<dbReference type="SUPFAM" id="SSF47090">
    <property type="entry name" value="PGBD-like"/>
    <property type="match status" value="1"/>
</dbReference>
<feature type="domain" description="Peptidoglycan binding-like" evidence="1">
    <location>
        <begin position="53"/>
        <end position="83"/>
    </location>
</feature>